<keyword evidence="3 9" id="KW-0963">Cytoplasm</keyword>
<dbReference type="AlphaFoldDB" id="F0R039"/>
<dbReference type="GO" id="GO:0005524">
    <property type="term" value="F:ATP binding"/>
    <property type="evidence" value="ECO:0007669"/>
    <property type="project" value="UniProtKB-KW"/>
</dbReference>
<dbReference type="GO" id="GO:0006083">
    <property type="term" value="P:acetate metabolic process"/>
    <property type="evidence" value="ECO:0007669"/>
    <property type="project" value="TreeGrafter"/>
</dbReference>
<organism evidence="11 12">
    <name type="scientific">Phocaeicola salanitronis (strain DSM 18170 / JCM 13657 / CCUG 60908 / BL78)</name>
    <name type="common">Bacteroides salanitronis</name>
    <dbReference type="NCBI Taxonomy" id="667015"/>
    <lineage>
        <taxon>Bacteria</taxon>
        <taxon>Pseudomonadati</taxon>
        <taxon>Bacteroidota</taxon>
        <taxon>Bacteroidia</taxon>
        <taxon>Bacteroidales</taxon>
        <taxon>Bacteroidaceae</taxon>
        <taxon>Phocaeicola</taxon>
    </lineage>
</organism>
<evidence type="ECO:0000256" key="7">
    <source>
        <dbReference type="ARBA" id="ARBA00022840"/>
    </source>
</evidence>
<keyword evidence="4 9" id="KW-0808">Transferase</keyword>
<evidence type="ECO:0000313" key="11">
    <source>
        <dbReference type="EMBL" id="ADY36165.1"/>
    </source>
</evidence>
<dbReference type="NCBIfam" id="NF002834">
    <property type="entry name" value="PRK03011.1-5"/>
    <property type="match status" value="1"/>
</dbReference>
<sequence>MKILVINPGSTSTKLAVYEEVEPVWKQSVFHPAKELAQFHHINEQYEYRRTHVLDALRRANIPMAFDAVVARGGILKPIPGGVYRIDERMKHDLWHSSMEHASNLAALIADEFAKEIGCPAFIADPVVTDELRDVARLSGIPEIPRLSVFHALNSRAVSRRYAASIRRKYEELNLVVAHLGGGISVSAHHHGRVVDVNNALNGEGPFSPERAGTVPARQLVDLCFSGKYTQAEIRKLLNGKGGLLAYLGTTDVQTIVRWAHAGNAKHKLVLEAMVYTVAKQIGAMHVALHGQTDAIILTGGIANNAYVISLLREWIEGLARIVVLPGEDEMEALAMNALGVLKGELPLQEYGVNEE</sequence>
<dbReference type="HAMAP" id="MF_00542">
    <property type="entry name" value="Butyrate_kinase"/>
    <property type="match status" value="1"/>
</dbReference>
<dbReference type="InterPro" id="IPR000890">
    <property type="entry name" value="Aliphatic_acid_kin_short-chain"/>
</dbReference>
<dbReference type="STRING" id="667015.Bacsa_1600"/>
<evidence type="ECO:0000313" key="12">
    <source>
        <dbReference type="Proteomes" id="UP000007486"/>
    </source>
</evidence>
<evidence type="ECO:0000256" key="6">
    <source>
        <dbReference type="ARBA" id="ARBA00022777"/>
    </source>
</evidence>
<dbReference type="Proteomes" id="UP000007486">
    <property type="component" value="Chromosome"/>
</dbReference>
<comment type="similarity">
    <text evidence="2 9 10">Belongs to the acetokinase family.</text>
</comment>
<reference evidence="11 12" key="1">
    <citation type="journal article" date="2011" name="Stand. Genomic Sci.">
        <title>Complete genome sequence of Bacteroides salanitronis type strain (BL78).</title>
        <authorList>
            <person name="Gronow S."/>
            <person name="Held B."/>
            <person name="Lucas S."/>
            <person name="Lapidus A."/>
            <person name="Del Rio T.G."/>
            <person name="Nolan M."/>
            <person name="Tice H."/>
            <person name="Deshpande S."/>
            <person name="Cheng J.F."/>
            <person name="Pitluck S."/>
            <person name="Liolios K."/>
            <person name="Pagani I."/>
            <person name="Ivanova N."/>
            <person name="Mavromatis K."/>
            <person name="Pati A."/>
            <person name="Tapia R."/>
            <person name="Han C."/>
            <person name="Goodwin L."/>
            <person name="Chen A."/>
            <person name="Palaniappan K."/>
            <person name="Land M."/>
            <person name="Hauser L."/>
            <person name="Chang Y.J."/>
            <person name="Jeffries C.D."/>
            <person name="Brambilla E.M."/>
            <person name="Rohde M."/>
            <person name="Goker M."/>
            <person name="Detter J.C."/>
            <person name="Woyke T."/>
            <person name="Bristow J."/>
            <person name="Markowitz V."/>
            <person name="Hugenholtz P."/>
            <person name="Kyrpides N.C."/>
            <person name="Klenk H.P."/>
            <person name="Eisen J.A."/>
        </authorList>
    </citation>
    <scope>NUCLEOTIDE SEQUENCE [LARGE SCALE GENOMIC DNA]</scope>
    <source>
        <strain evidence="11 12">DSM 18170</strain>
    </source>
</reference>
<protein>
    <recommendedName>
        <fullName evidence="9">Probable butyrate kinase</fullName>
        <shortName evidence="9">BK</shortName>
        <ecNumber evidence="9">2.7.2.7</ecNumber>
    </recommendedName>
    <alternativeName>
        <fullName evidence="9">Branched-chain carboxylic acid kinase</fullName>
    </alternativeName>
</protein>
<dbReference type="NCBIfam" id="TIGR02707">
    <property type="entry name" value="butyr_kinase"/>
    <property type="match status" value="1"/>
</dbReference>
<keyword evidence="6 9" id="KW-0418">Kinase</keyword>
<dbReference type="KEGG" id="bsa:Bacsa_1600"/>
<dbReference type="PROSITE" id="PS01076">
    <property type="entry name" value="ACETATE_KINASE_2"/>
    <property type="match status" value="1"/>
</dbReference>
<dbReference type="SUPFAM" id="SSF53067">
    <property type="entry name" value="Actin-like ATPase domain"/>
    <property type="match status" value="2"/>
</dbReference>
<keyword evidence="5 9" id="KW-0547">Nucleotide-binding</keyword>
<dbReference type="GO" id="GO:0005737">
    <property type="term" value="C:cytoplasm"/>
    <property type="evidence" value="ECO:0007669"/>
    <property type="project" value="UniProtKB-SubCell"/>
</dbReference>
<dbReference type="eggNOG" id="COG3426">
    <property type="taxonomic scope" value="Bacteria"/>
</dbReference>
<evidence type="ECO:0000256" key="3">
    <source>
        <dbReference type="ARBA" id="ARBA00022490"/>
    </source>
</evidence>
<evidence type="ECO:0000256" key="10">
    <source>
        <dbReference type="RuleBase" id="RU003835"/>
    </source>
</evidence>
<dbReference type="InterPro" id="IPR043129">
    <property type="entry name" value="ATPase_NBD"/>
</dbReference>
<dbReference type="Pfam" id="PF00871">
    <property type="entry name" value="Acetate_kinase"/>
    <property type="match status" value="1"/>
</dbReference>
<dbReference type="EC" id="2.7.2.7" evidence="9"/>
<dbReference type="GO" id="GO:0047761">
    <property type="term" value="F:butyrate kinase activity"/>
    <property type="evidence" value="ECO:0007669"/>
    <property type="project" value="UniProtKB-UniRule"/>
</dbReference>
<evidence type="ECO:0000256" key="5">
    <source>
        <dbReference type="ARBA" id="ARBA00022741"/>
    </source>
</evidence>
<dbReference type="RefSeq" id="WP_013617596.1">
    <property type="nucleotide sequence ID" value="NC_015164.1"/>
</dbReference>
<keyword evidence="7 9" id="KW-0067">ATP-binding</keyword>
<keyword evidence="12" id="KW-1185">Reference proteome</keyword>
<evidence type="ECO:0000256" key="9">
    <source>
        <dbReference type="HAMAP-Rule" id="MF_00542"/>
    </source>
</evidence>
<dbReference type="PROSITE" id="PS01075">
    <property type="entry name" value="ACETATE_KINASE_1"/>
    <property type="match status" value="1"/>
</dbReference>
<dbReference type="PIRSF" id="PIRSF036458">
    <property type="entry name" value="Butyrate_kin"/>
    <property type="match status" value="1"/>
</dbReference>
<dbReference type="OrthoDB" id="9771859at2"/>
<evidence type="ECO:0000256" key="1">
    <source>
        <dbReference type="ARBA" id="ARBA00004496"/>
    </source>
</evidence>
<comment type="catalytic activity">
    <reaction evidence="8 9">
        <text>butanoate + ATP = butanoyl phosphate + ADP</text>
        <dbReference type="Rhea" id="RHEA:13585"/>
        <dbReference type="ChEBI" id="CHEBI:17968"/>
        <dbReference type="ChEBI" id="CHEBI:30616"/>
        <dbReference type="ChEBI" id="CHEBI:58079"/>
        <dbReference type="ChEBI" id="CHEBI:456216"/>
        <dbReference type="EC" id="2.7.2.7"/>
    </reaction>
</comment>
<name>F0R039_PHOSB</name>
<dbReference type="PRINTS" id="PR00471">
    <property type="entry name" value="ACETATEKNASE"/>
</dbReference>
<dbReference type="HOGENOM" id="CLU_048716_0_0_10"/>
<dbReference type="Gene3D" id="3.30.420.40">
    <property type="match status" value="2"/>
</dbReference>
<evidence type="ECO:0000256" key="8">
    <source>
        <dbReference type="ARBA" id="ARBA00048596"/>
    </source>
</evidence>
<gene>
    <name evidence="9" type="primary">buk</name>
    <name evidence="11" type="ordered locus">Bacsa_1600</name>
</gene>
<dbReference type="CDD" id="cd24011">
    <property type="entry name" value="ASKHA_NBD_BK"/>
    <property type="match status" value="1"/>
</dbReference>
<dbReference type="GO" id="GO:0008776">
    <property type="term" value="F:acetate kinase activity"/>
    <property type="evidence" value="ECO:0007669"/>
    <property type="project" value="TreeGrafter"/>
</dbReference>
<dbReference type="PANTHER" id="PTHR21060:SF3">
    <property type="entry name" value="BUTYRATE KINASE 2-RELATED"/>
    <property type="match status" value="1"/>
</dbReference>
<dbReference type="InterPro" id="IPR023865">
    <property type="entry name" value="Aliphatic_acid_kinase_CS"/>
</dbReference>
<evidence type="ECO:0000256" key="2">
    <source>
        <dbReference type="ARBA" id="ARBA00008748"/>
    </source>
</evidence>
<accession>F0R039</accession>
<dbReference type="EMBL" id="CP002530">
    <property type="protein sequence ID" value="ADY36165.1"/>
    <property type="molecule type" value="Genomic_DNA"/>
</dbReference>
<evidence type="ECO:0000256" key="4">
    <source>
        <dbReference type="ARBA" id="ARBA00022679"/>
    </source>
</evidence>
<dbReference type="InterPro" id="IPR011245">
    <property type="entry name" value="Butyrate_kin"/>
</dbReference>
<proteinExistence type="inferred from homology"/>
<comment type="subcellular location">
    <subcellularLocation>
        <location evidence="1 9">Cytoplasm</location>
    </subcellularLocation>
</comment>
<dbReference type="PANTHER" id="PTHR21060">
    <property type="entry name" value="ACETATE KINASE"/>
    <property type="match status" value="1"/>
</dbReference>